<evidence type="ECO:0000259" key="3">
    <source>
        <dbReference type="PROSITE" id="PS50119"/>
    </source>
</evidence>
<accession>A0A8B6C4Z6</accession>
<dbReference type="SUPFAM" id="SSF57845">
    <property type="entry name" value="B-box zinc-binding domain"/>
    <property type="match status" value="1"/>
</dbReference>
<feature type="coiled-coil region" evidence="2">
    <location>
        <begin position="105"/>
        <end position="161"/>
    </location>
</feature>
<organism evidence="4 5">
    <name type="scientific">Mytilus galloprovincialis</name>
    <name type="common">Mediterranean mussel</name>
    <dbReference type="NCBI Taxonomy" id="29158"/>
    <lineage>
        <taxon>Eukaryota</taxon>
        <taxon>Metazoa</taxon>
        <taxon>Spiralia</taxon>
        <taxon>Lophotrochozoa</taxon>
        <taxon>Mollusca</taxon>
        <taxon>Bivalvia</taxon>
        <taxon>Autobranchia</taxon>
        <taxon>Pteriomorphia</taxon>
        <taxon>Mytilida</taxon>
        <taxon>Mytiloidea</taxon>
        <taxon>Mytilidae</taxon>
        <taxon>Mytilinae</taxon>
        <taxon>Mytilus</taxon>
    </lineage>
</organism>
<keyword evidence="1" id="KW-0862">Zinc</keyword>
<name>A0A8B6C4Z6_MYTGA</name>
<dbReference type="GO" id="GO:0061630">
    <property type="term" value="F:ubiquitin protein ligase activity"/>
    <property type="evidence" value="ECO:0007669"/>
    <property type="project" value="TreeGrafter"/>
</dbReference>
<reference evidence="4" key="1">
    <citation type="submission" date="2018-11" db="EMBL/GenBank/DDBJ databases">
        <authorList>
            <person name="Alioto T."/>
            <person name="Alioto T."/>
        </authorList>
    </citation>
    <scope>NUCLEOTIDE SEQUENCE</scope>
</reference>
<keyword evidence="1" id="KW-0479">Metal-binding</keyword>
<dbReference type="Pfam" id="PF00643">
    <property type="entry name" value="zf-B_box"/>
    <property type="match status" value="1"/>
</dbReference>
<feature type="domain" description="B box-type" evidence="3">
    <location>
        <begin position="18"/>
        <end position="59"/>
    </location>
</feature>
<dbReference type="InterPro" id="IPR000315">
    <property type="entry name" value="Znf_B-box"/>
</dbReference>
<dbReference type="SMART" id="SM00336">
    <property type="entry name" value="BBOX"/>
    <property type="match status" value="1"/>
</dbReference>
<dbReference type="Gene3D" id="3.30.160.60">
    <property type="entry name" value="Classic Zinc Finger"/>
    <property type="match status" value="1"/>
</dbReference>
<dbReference type="GO" id="GO:0008270">
    <property type="term" value="F:zinc ion binding"/>
    <property type="evidence" value="ECO:0007669"/>
    <property type="project" value="UniProtKB-KW"/>
</dbReference>
<dbReference type="OrthoDB" id="10365215at2759"/>
<dbReference type="AlphaFoldDB" id="A0A8B6C4Z6"/>
<dbReference type="PROSITE" id="PS50119">
    <property type="entry name" value="ZF_BBOX"/>
    <property type="match status" value="1"/>
</dbReference>
<dbReference type="PANTHER" id="PTHR25462:SF229">
    <property type="entry name" value="TRANSCRIPTION INTERMEDIARY FACTOR 1-BETA"/>
    <property type="match status" value="1"/>
</dbReference>
<proteinExistence type="predicted"/>
<dbReference type="Proteomes" id="UP000596742">
    <property type="component" value="Unassembled WGS sequence"/>
</dbReference>
<sequence length="289" mass="33260">MADDMLEHEEKQEVSRHPKLLRCRFHETEVYTIYCKDCNDFMCFKCIGQLHQKHELSQLQDSDEAIRIEMFGLLLENKYAEHLNSLIDKVSDREKELVQDEETISREIRTSVDKMKQNIDLAEKRLLLELRNAFESYQTSLQEQKSNINNLQTEIANLDVDKLPELSLSHIINSLSEMKLCSSTSDKLLNHPKPGFQPTVEFSIGNLIQTTSGKRDAGVLPLPSSTNISTQTDYFEDSDTEWFDAEDLEDDDVIESSSDEITNEYPIKFQMSQDITVISKTVPISEKNA</sequence>
<keyword evidence="5" id="KW-1185">Reference proteome</keyword>
<dbReference type="PANTHER" id="PTHR25462">
    <property type="entry name" value="BONUS, ISOFORM C-RELATED"/>
    <property type="match status" value="1"/>
</dbReference>
<protein>
    <recommendedName>
        <fullName evidence="3">B box-type domain-containing protein</fullName>
    </recommendedName>
</protein>
<evidence type="ECO:0000313" key="4">
    <source>
        <dbReference type="EMBL" id="VDH99944.1"/>
    </source>
</evidence>
<evidence type="ECO:0000313" key="5">
    <source>
        <dbReference type="Proteomes" id="UP000596742"/>
    </source>
</evidence>
<keyword evidence="2" id="KW-0175">Coiled coil</keyword>
<evidence type="ECO:0000256" key="1">
    <source>
        <dbReference type="PROSITE-ProRule" id="PRU00024"/>
    </source>
</evidence>
<dbReference type="InterPro" id="IPR047153">
    <property type="entry name" value="TRIM45/56/19-like"/>
</dbReference>
<evidence type="ECO:0000256" key="2">
    <source>
        <dbReference type="SAM" id="Coils"/>
    </source>
</evidence>
<dbReference type="EMBL" id="UYJE01001189">
    <property type="protein sequence ID" value="VDH99944.1"/>
    <property type="molecule type" value="Genomic_DNA"/>
</dbReference>
<keyword evidence="1" id="KW-0863">Zinc-finger</keyword>
<dbReference type="GO" id="GO:0006513">
    <property type="term" value="P:protein monoubiquitination"/>
    <property type="evidence" value="ECO:0007669"/>
    <property type="project" value="TreeGrafter"/>
</dbReference>
<gene>
    <name evidence="4" type="ORF">MGAL_10B003456</name>
</gene>
<comment type="caution">
    <text evidence="4">The sequence shown here is derived from an EMBL/GenBank/DDBJ whole genome shotgun (WGS) entry which is preliminary data.</text>
</comment>